<evidence type="ECO:0000313" key="2">
    <source>
        <dbReference type="EMBL" id="GAA5172741.1"/>
    </source>
</evidence>
<name>A0ABP9R7M9_9PSEU</name>
<keyword evidence="1" id="KW-1133">Transmembrane helix</keyword>
<dbReference type="InterPro" id="IPR009003">
    <property type="entry name" value="Peptidase_S1_PA"/>
</dbReference>
<accession>A0ABP9R7M9</accession>
<dbReference type="SUPFAM" id="SSF50494">
    <property type="entry name" value="Trypsin-like serine proteases"/>
    <property type="match status" value="1"/>
</dbReference>
<dbReference type="RefSeq" id="WP_185063159.1">
    <property type="nucleotide sequence ID" value="NZ_BAABJP010000052.1"/>
</dbReference>
<feature type="transmembrane region" description="Helical" evidence="1">
    <location>
        <begin position="21"/>
        <end position="40"/>
    </location>
</feature>
<keyword evidence="1" id="KW-0812">Transmembrane</keyword>
<sequence>MRLNSRRLRRRVLPVRNPGGVIGTATVVAPGLALTALHVITRDGPATLSVGEHARYPVAAVQSLPLAGYRDAGELARRSQRYAEHLTGGPVDHALSTVDLALLTVPGLPGPAVSPRGDPVSPGEHLVVPGYPGGYWSVNHGPVVGTDGADFAVRMLLGPGASGAPALDLHNRLAGVVTLDHHTATICVGPPLVSTFLYRFLTPRR</sequence>
<evidence type="ECO:0008006" key="4">
    <source>
        <dbReference type="Google" id="ProtNLM"/>
    </source>
</evidence>
<proteinExistence type="predicted"/>
<evidence type="ECO:0000313" key="3">
    <source>
        <dbReference type="Proteomes" id="UP001428817"/>
    </source>
</evidence>
<dbReference type="InterPro" id="IPR043504">
    <property type="entry name" value="Peptidase_S1_PA_chymotrypsin"/>
</dbReference>
<organism evidence="2 3">
    <name type="scientific">Pseudonocardia eucalypti</name>
    <dbReference type="NCBI Taxonomy" id="648755"/>
    <lineage>
        <taxon>Bacteria</taxon>
        <taxon>Bacillati</taxon>
        <taxon>Actinomycetota</taxon>
        <taxon>Actinomycetes</taxon>
        <taxon>Pseudonocardiales</taxon>
        <taxon>Pseudonocardiaceae</taxon>
        <taxon>Pseudonocardia</taxon>
    </lineage>
</organism>
<keyword evidence="3" id="KW-1185">Reference proteome</keyword>
<dbReference type="EMBL" id="BAABJP010000052">
    <property type="protein sequence ID" value="GAA5172741.1"/>
    <property type="molecule type" value="Genomic_DNA"/>
</dbReference>
<reference evidence="3" key="1">
    <citation type="journal article" date="2019" name="Int. J. Syst. Evol. Microbiol.">
        <title>The Global Catalogue of Microorganisms (GCM) 10K type strain sequencing project: providing services to taxonomists for standard genome sequencing and annotation.</title>
        <authorList>
            <consortium name="The Broad Institute Genomics Platform"/>
            <consortium name="The Broad Institute Genome Sequencing Center for Infectious Disease"/>
            <person name="Wu L."/>
            <person name="Ma J."/>
        </authorList>
    </citation>
    <scope>NUCLEOTIDE SEQUENCE [LARGE SCALE GENOMIC DNA]</scope>
    <source>
        <strain evidence="3">JCM 18303</strain>
    </source>
</reference>
<keyword evidence="1" id="KW-0472">Membrane</keyword>
<dbReference type="Gene3D" id="2.40.10.10">
    <property type="entry name" value="Trypsin-like serine proteases"/>
    <property type="match status" value="2"/>
</dbReference>
<dbReference type="Pfam" id="PF13365">
    <property type="entry name" value="Trypsin_2"/>
    <property type="match status" value="1"/>
</dbReference>
<dbReference type="Proteomes" id="UP001428817">
    <property type="component" value="Unassembled WGS sequence"/>
</dbReference>
<protein>
    <recommendedName>
        <fullName evidence="4">Trypsin-like peptidase</fullName>
    </recommendedName>
</protein>
<comment type="caution">
    <text evidence="2">The sequence shown here is derived from an EMBL/GenBank/DDBJ whole genome shotgun (WGS) entry which is preliminary data.</text>
</comment>
<gene>
    <name evidence="2" type="ORF">GCM10023321_73010</name>
</gene>
<evidence type="ECO:0000256" key="1">
    <source>
        <dbReference type="SAM" id="Phobius"/>
    </source>
</evidence>